<dbReference type="InterPro" id="IPR006896">
    <property type="entry name" value="Sec23/24_trunk_dom"/>
</dbReference>
<evidence type="ECO:0000256" key="11">
    <source>
        <dbReference type="ARBA" id="ARBA00023329"/>
    </source>
</evidence>
<feature type="domain" description="Gelsolin-like" evidence="14">
    <location>
        <begin position="626"/>
        <end position="712"/>
    </location>
</feature>
<evidence type="ECO:0000259" key="14">
    <source>
        <dbReference type="Pfam" id="PF00626"/>
    </source>
</evidence>
<dbReference type="Pfam" id="PF04810">
    <property type="entry name" value="zf-Sec23_Sec24"/>
    <property type="match status" value="1"/>
</dbReference>
<dbReference type="Gene3D" id="3.40.20.10">
    <property type="entry name" value="Severin"/>
    <property type="match status" value="1"/>
</dbReference>
<dbReference type="Pfam" id="PF08033">
    <property type="entry name" value="Sec23_BS"/>
    <property type="match status" value="1"/>
</dbReference>
<evidence type="ECO:0000256" key="10">
    <source>
        <dbReference type="ARBA" id="ARBA00023136"/>
    </source>
</evidence>
<dbReference type="GO" id="GO:0005829">
    <property type="term" value="C:cytosol"/>
    <property type="evidence" value="ECO:0007669"/>
    <property type="project" value="UniProtKB-SubCell"/>
</dbReference>
<dbReference type="PANTHER" id="PTHR11141">
    <property type="entry name" value="PROTEIN TRANSPORT PROTEIN SEC23"/>
    <property type="match status" value="1"/>
</dbReference>
<dbReference type="InterPro" id="IPR037364">
    <property type="entry name" value="Sec23"/>
</dbReference>
<evidence type="ECO:0000259" key="18">
    <source>
        <dbReference type="Pfam" id="PF08033"/>
    </source>
</evidence>
<dbReference type="SUPFAM" id="SSF81811">
    <property type="entry name" value="Helical domain of Sec23/24"/>
    <property type="match status" value="1"/>
</dbReference>
<dbReference type="Gene3D" id="2.60.40.1670">
    <property type="entry name" value="beta-sandwich domain of Sec23/24"/>
    <property type="match status" value="1"/>
</dbReference>
<dbReference type="GO" id="GO:0030127">
    <property type="term" value="C:COPII vesicle coat"/>
    <property type="evidence" value="ECO:0007669"/>
    <property type="project" value="InterPro"/>
</dbReference>
<dbReference type="FunFam" id="3.40.20.10:FF:000003">
    <property type="entry name" value="Protein transport protein SEC23"/>
    <property type="match status" value="1"/>
</dbReference>
<dbReference type="InterPro" id="IPR012990">
    <property type="entry name" value="Beta-sandwich_Sec23_24"/>
</dbReference>
<dbReference type="InterPro" id="IPR036180">
    <property type="entry name" value="Gelsolin-like_dom_sf"/>
</dbReference>
<keyword evidence="5 13" id="KW-0479">Metal-binding</keyword>
<dbReference type="CDD" id="cd11287">
    <property type="entry name" value="Sec23_C"/>
    <property type="match status" value="1"/>
</dbReference>
<evidence type="ECO:0000256" key="7">
    <source>
        <dbReference type="ARBA" id="ARBA00022833"/>
    </source>
</evidence>
<feature type="domain" description="Sec23/Sec24 trunk" evidence="16">
    <location>
        <begin position="127"/>
        <end position="384"/>
    </location>
</feature>
<dbReference type="Proteomes" id="UP000694621">
    <property type="component" value="Unplaced"/>
</dbReference>
<keyword evidence="10 13" id="KW-0472">Membrane</keyword>
<keyword evidence="11 13" id="KW-0968">Cytoplasmic vesicle</keyword>
<evidence type="ECO:0000256" key="5">
    <source>
        <dbReference type="ARBA" id="ARBA00022723"/>
    </source>
</evidence>
<feature type="domain" description="Sec23/Sec24 beta-sandwich" evidence="18">
    <location>
        <begin position="395"/>
        <end position="498"/>
    </location>
</feature>
<reference evidence="19" key="1">
    <citation type="submission" date="2025-08" db="UniProtKB">
        <authorList>
            <consortium name="Ensembl"/>
        </authorList>
    </citation>
    <scope>IDENTIFICATION</scope>
</reference>
<dbReference type="SUPFAM" id="SSF82919">
    <property type="entry name" value="Zn-finger domain of Sec23/24"/>
    <property type="match status" value="1"/>
</dbReference>
<dbReference type="InterPro" id="IPR006900">
    <property type="entry name" value="Sec23/24_helical_dom"/>
</dbReference>
<evidence type="ECO:0000256" key="13">
    <source>
        <dbReference type="RuleBase" id="RU365030"/>
    </source>
</evidence>
<dbReference type="CDD" id="cd01478">
    <property type="entry name" value="Sec23-like"/>
    <property type="match status" value="1"/>
</dbReference>
<comment type="similarity">
    <text evidence="2 13">Belongs to the SEC23/SEC24 family. SEC23 subfamily.</text>
</comment>
<evidence type="ECO:0000259" key="16">
    <source>
        <dbReference type="Pfam" id="PF04811"/>
    </source>
</evidence>
<accession>A0A8B9H8G0</accession>
<comment type="subcellular location">
    <subcellularLocation>
        <location evidence="13">Cytoplasmic vesicle</location>
        <location evidence="13">COPII-coated vesicle membrane</location>
        <topology evidence="13">Peripheral membrane protein</topology>
        <orientation evidence="13">Cytoplasmic side</orientation>
    </subcellularLocation>
    <subcellularLocation>
        <location evidence="1 13">Endoplasmic reticulum membrane</location>
        <topology evidence="1 13">Peripheral membrane protein</topology>
        <orientation evidence="1 13">Cytoplasmic side</orientation>
    </subcellularLocation>
    <subcellularLocation>
        <location evidence="13">Cytoplasm</location>
        <location evidence="13">Cytosol</location>
    </subcellularLocation>
</comment>
<dbReference type="Pfam" id="PF00626">
    <property type="entry name" value="Gelsolin"/>
    <property type="match status" value="1"/>
</dbReference>
<evidence type="ECO:0000256" key="6">
    <source>
        <dbReference type="ARBA" id="ARBA00022824"/>
    </source>
</evidence>
<keyword evidence="8 13" id="KW-0931">ER-Golgi transport</keyword>
<proteinExistence type="inferred from homology"/>
<dbReference type="Gene3D" id="1.20.120.730">
    <property type="entry name" value="Sec23/Sec24 helical domain"/>
    <property type="match status" value="1"/>
</dbReference>
<sequence length="772" mass="86882">MATFQEFIQQNEDRDGVRCSWNLWPSSRLEATRMVVPVSCLFTPLKERPNLPPVQYEPVLCSRATCKAVLNPLCQVDFRAKIWACNFCFQRNPFPPSYAGISEVNQPAELMPQFSTIEYIVQRGPAAPLVFLYVVDTCLEEEDLQALRESLQMSLSLLPPNALVGLITFGRMIQVHELSCEGISKSYVFRGTKELTPKQIHEMLGLMKPTTSVPQEAAASCRFLQPVHKVDLNLTDLLGELQRDPWPVPQGKRPLRSTGIALSIAVALLEGTFPNTGARMMLFTGGPPTQGPGMVVGDELKTPIRSWHDIQKDNAHHMKKAIKYHEALANRAAVNGHSIDIYACALDQTGLLEMKCLSNLTGGHIVMGDSFNTSLFKQTFQRVFSKDYNGEFRMAFGASLEVKTSRELKVSGAIGPCVSLNAKGPSVSENEMGVGGTCQWKICSLNPSTTLALYFEVVNQHNSPIPQGGRGAIQFVTQYQHSNTQRRIRVTTIARNWADAQSQIQHIEASFDQEAAAVLMARLGVFRAESEEGPDVLRWLDRQLIRLCQKFGQYNKEDPNSFRLSESLSLYPQFMFHLRRSPFLQVFNNSPDESSYYRHQFVRQDLTQSLIMIQPILYSYSFHGPPEPVLLDSSSILPDHILLMDTFFQLVIYHGETIAQWRKAGYQEMPEYENFRQLLQAPVDDAQEILQTRFPMPRYIDTEHGGSQARFLLSKVNPSQTHNNLYAWGQEAGAPILTDDVSLQVFMDHLKKLAVSNSSVQLTTSFDAIIFC</sequence>
<dbReference type="InterPro" id="IPR006895">
    <property type="entry name" value="Znf_Sec23_Sec24"/>
</dbReference>
<dbReference type="Ensembl" id="ENSAMXT00005006976.1">
    <property type="protein sequence ID" value="ENSAMXP00005006145.1"/>
    <property type="gene ID" value="ENSAMXG00005003668.1"/>
</dbReference>
<dbReference type="InterPro" id="IPR036175">
    <property type="entry name" value="Sec23/24_helical_dom_sf"/>
</dbReference>
<dbReference type="FunFam" id="2.60.40.1670:FF:000006">
    <property type="entry name" value="Protein transport protein SEC23"/>
    <property type="match status" value="1"/>
</dbReference>
<comment type="function">
    <text evidence="12">Component of the coat protein complex II (COPII) which promotes the formation of transport vesicles from the endoplasmic reticulum (ER). The coat has two main functions, the physical deformation of the endoplasmic reticulum membrane into vesicles and the selection of cargo molecules for their transport to the Golgi complex.</text>
</comment>
<dbReference type="InterPro" id="IPR037550">
    <property type="entry name" value="Sec23_C"/>
</dbReference>
<evidence type="ECO:0000313" key="19">
    <source>
        <dbReference type="Ensembl" id="ENSAMXP00005006145.1"/>
    </source>
</evidence>
<evidence type="ECO:0000256" key="1">
    <source>
        <dbReference type="ARBA" id="ARBA00004397"/>
    </source>
</evidence>
<evidence type="ECO:0000259" key="17">
    <source>
        <dbReference type="Pfam" id="PF04815"/>
    </source>
</evidence>
<keyword evidence="3 13" id="KW-0813">Transport</keyword>
<dbReference type="GO" id="GO:0090110">
    <property type="term" value="P:COPII-coated vesicle cargo loading"/>
    <property type="evidence" value="ECO:0007669"/>
    <property type="project" value="TreeGrafter"/>
</dbReference>
<dbReference type="GO" id="GO:0005789">
    <property type="term" value="C:endoplasmic reticulum membrane"/>
    <property type="evidence" value="ECO:0007669"/>
    <property type="project" value="UniProtKB-SubCell"/>
</dbReference>
<dbReference type="AlphaFoldDB" id="A0A8B9H8G0"/>
<evidence type="ECO:0000256" key="4">
    <source>
        <dbReference type="ARBA" id="ARBA00022490"/>
    </source>
</evidence>
<dbReference type="Gene3D" id="3.40.50.410">
    <property type="entry name" value="von Willebrand factor, type A domain"/>
    <property type="match status" value="1"/>
</dbReference>
<organism evidence="19 20">
    <name type="scientific">Astyanax mexicanus</name>
    <name type="common">Blind cave fish</name>
    <name type="synonym">Astyanax fasciatus mexicanus</name>
    <dbReference type="NCBI Taxonomy" id="7994"/>
    <lineage>
        <taxon>Eukaryota</taxon>
        <taxon>Metazoa</taxon>
        <taxon>Chordata</taxon>
        <taxon>Craniata</taxon>
        <taxon>Vertebrata</taxon>
        <taxon>Euteleostomi</taxon>
        <taxon>Actinopterygii</taxon>
        <taxon>Neopterygii</taxon>
        <taxon>Teleostei</taxon>
        <taxon>Ostariophysi</taxon>
        <taxon>Characiformes</taxon>
        <taxon>Characoidei</taxon>
        <taxon>Acestrorhamphidae</taxon>
        <taxon>Acestrorhamphinae</taxon>
        <taxon>Astyanax</taxon>
    </lineage>
</organism>
<dbReference type="FunFam" id="1.20.120.730:FF:000003">
    <property type="entry name" value="Protein transport protein SEC23"/>
    <property type="match status" value="1"/>
</dbReference>
<dbReference type="InterPro" id="IPR036174">
    <property type="entry name" value="Znf_Sec23_Sec24_sf"/>
</dbReference>
<dbReference type="GO" id="GO:0005096">
    <property type="term" value="F:GTPase activator activity"/>
    <property type="evidence" value="ECO:0007669"/>
    <property type="project" value="TreeGrafter"/>
</dbReference>
<dbReference type="Gene3D" id="2.30.30.380">
    <property type="entry name" value="Zn-finger domain of Sec23/24"/>
    <property type="match status" value="1"/>
</dbReference>
<evidence type="ECO:0000256" key="12">
    <source>
        <dbReference type="ARBA" id="ARBA00037370"/>
    </source>
</evidence>
<dbReference type="SUPFAM" id="SSF81995">
    <property type="entry name" value="beta-sandwich domain of Sec23/24"/>
    <property type="match status" value="1"/>
</dbReference>
<dbReference type="Pfam" id="PF04815">
    <property type="entry name" value="Sec23_helical"/>
    <property type="match status" value="1"/>
</dbReference>
<keyword evidence="6 13" id="KW-0256">Endoplasmic reticulum</keyword>
<dbReference type="GO" id="GO:0008270">
    <property type="term" value="F:zinc ion binding"/>
    <property type="evidence" value="ECO:0007669"/>
    <property type="project" value="InterPro"/>
</dbReference>
<keyword evidence="9 13" id="KW-0653">Protein transport</keyword>
<keyword evidence="4 13" id="KW-0963">Cytoplasm</keyword>
<dbReference type="GO" id="GO:0070971">
    <property type="term" value="C:endoplasmic reticulum exit site"/>
    <property type="evidence" value="ECO:0007669"/>
    <property type="project" value="TreeGrafter"/>
</dbReference>
<dbReference type="InterPro" id="IPR036465">
    <property type="entry name" value="vWFA_dom_sf"/>
</dbReference>
<dbReference type="GO" id="GO:0006886">
    <property type="term" value="P:intracellular protein transport"/>
    <property type="evidence" value="ECO:0007669"/>
    <property type="project" value="InterPro"/>
</dbReference>
<dbReference type="PANTHER" id="PTHR11141:SF10">
    <property type="entry name" value="PROTEIN TRANSPORT PROTEIN SEC23B"/>
    <property type="match status" value="1"/>
</dbReference>
<dbReference type="SUPFAM" id="SSF82754">
    <property type="entry name" value="C-terminal, gelsolin-like domain of Sec23/24"/>
    <property type="match status" value="1"/>
</dbReference>
<evidence type="ECO:0000256" key="3">
    <source>
        <dbReference type="ARBA" id="ARBA00022448"/>
    </source>
</evidence>
<keyword evidence="7 13" id="KW-0862">Zinc</keyword>
<dbReference type="InterPro" id="IPR007123">
    <property type="entry name" value="Gelsolin-like_dom"/>
</dbReference>
<evidence type="ECO:0000256" key="2">
    <source>
        <dbReference type="ARBA" id="ARBA00009210"/>
    </source>
</evidence>
<evidence type="ECO:0000256" key="9">
    <source>
        <dbReference type="ARBA" id="ARBA00022927"/>
    </source>
</evidence>
<evidence type="ECO:0000313" key="20">
    <source>
        <dbReference type="Proteomes" id="UP000694621"/>
    </source>
</evidence>
<dbReference type="InterPro" id="IPR029006">
    <property type="entry name" value="ADF-H/Gelsolin-like_dom_sf"/>
</dbReference>
<evidence type="ECO:0000259" key="15">
    <source>
        <dbReference type="Pfam" id="PF04810"/>
    </source>
</evidence>
<dbReference type="Pfam" id="PF04811">
    <property type="entry name" value="Sec23_trunk"/>
    <property type="match status" value="1"/>
</dbReference>
<evidence type="ECO:0000256" key="8">
    <source>
        <dbReference type="ARBA" id="ARBA00022892"/>
    </source>
</evidence>
<dbReference type="FunFam" id="3.40.50.410:FF:000011">
    <property type="entry name" value="Protein transport protein SEC23"/>
    <property type="match status" value="1"/>
</dbReference>
<feature type="domain" description="Sec23/Sec24 helical" evidence="17">
    <location>
        <begin position="512"/>
        <end position="610"/>
    </location>
</feature>
<dbReference type="FunFam" id="2.30.30.380:FF:000001">
    <property type="entry name" value="Protein transport protein SEC23"/>
    <property type="match status" value="1"/>
</dbReference>
<name>A0A8B9H8G0_ASTMX</name>
<dbReference type="SUPFAM" id="SSF53300">
    <property type="entry name" value="vWA-like"/>
    <property type="match status" value="1"/>
</dbReference>
<protein>
    <recommendedName>
        <fullName evidence="13">Protein transport protein SEC23</fullName>
    </recommendedName>
</protein>
<feature type="domain" description="Zinc finger Sec23/Sec24-type" evidence="15">
    <location>
        <begin position="58"/>
        <end position="98"/>
    </location>
</feature>